<gene>
    <name evidence="3" type="ORF">SAMN06296065_101154</name>
</gene>
<feature type="chain" id="PRO_5046799456" evidence="2">
    <location>
        <begin position="22"/>
        <end position="240"/>
    </location>
</feature>
<dbReference type="SUPFAM" id="SSF55961">
    <property type="entry name" value="Bet v1-like"/>
    <property type="match status" value="1"/>
</dbReference>
<dbReference type="InterPro" id="IPR019587">
    <property type="entry name" value="Polyketide_cyclase/dehydratase"/>
</dbReference>
<sequence length="240" mass="24689">MAIAAALLTAGLALQPMPAVAKVAQVASAGFVVRHIVQVTASPEEAWAVLTRPSVWWDAEHTWSGEAANLSLDARAGGCFCEILPAKSGDKAGGRGSVEHLRVIYAEPGRALRMMGALGPLQSEALTGTLTFQLKPDPSGTSTQILLEYVVGGYARTAFNQLAPAVDGVLANQMKRLAQKLGGSFAEAFSGIDTGIDAGKAAENVEPTEEEAPGLNTAVPPGLLPLSESPAPPTGAPIGR</sequence>
<name>A0ABY1PX61_9SPHN</name>
<protein>
    <submittedName>
        <fullName evidence="3">Polyketide cyclase / dehydrase and lipid transport</fullName>
    </submittedName>
</protein>
<feature type="signal peptide" evidence="2">
    <location>
        <begin position="1"/>
        <end position="21"/>
    </location>
</feature>
<feature type="region of interest" description="Disordered" evidence="1">
    <location>
        <begin position="203"/>
        <end position="240"/>
    </location>
</feature>
<comment type="caution">
    <text evidence="3">The sequence shown here is derived from an EMBL/GenBank/DDBJ whole genome shotgun (WGS) entry which is preliminary data.</text>
</comment>
<accession>A0ABY1PX61</accession>
<dbReference type="InterPro" id="IPR023393">
    <property type="entry name" value="START-like_dom_sf"/>
</dbReference>
<evidence type="ECO:0000313" key="4">
    <source>
        <dbReference type="Proteomes" id="UP001157910"/>
    </source>
</evidence>
<dbReference type="Pfam" id="PF10604">
    <property type="entry name" value="Polyketide_cyc2"/>
    <property type="match status" value="1"/>
</dbReference>
<evidence type="ECO:0000256" key="1">
    <source>
        <dbReference type="SAM" id="MobiDB-lite"/>
    </source>
</evidence>
<dbReference type="Gene3D" id="3.30.530.20">
    <property type="match status" value="1"/>
</dbReference>
<proteinExistence type="predicted"/>
<evidence type="ECO:0000256" key="2">
    <source>
        <dbReference type="SAM" id="SignalP"/>
    </source>
</evidence>
<feature type="compositionally biased region" description="Pro residues" evidence="1">
    <location>
        <begin position="230"/>
        <end position="240"/>
    </location>
</feature>
<dbReference type="EMBL" id="FXUI01000001">
    <property type="protein sequence ID" value="SMP51622.1"/>
    <property type="molecule type" value="Genomic_DNA"/>
</dbReference>
<keyword evidence="4" id="KW-1185">Reference proteome</keyword>
<keyword evidence="2" id="KW-0732">Signal</keyword>
<organism evidence="3 4">
    <name type="scientific">Novosphingobium panipatense</name>
    <dbReference type="NCBI Taxonomy" id="428991"/>
    <lineage>
        <taxon>Bacteria</taxon>
        <taxon>Pseudomonadati</taxon>
        <taxon>Pseudomonadota</taxon>
        <taxon>Alphaproteobacteria</taxon>
        <taxon>Sphingomonadales</taxon>
        <taxon>Sphingomonadaceae</taxon>
        <taxon>Novosphingobium</taxon>
    </lineage>
</organism>
<dbReference type="Proteomes" id="UP001157910">
    <property type="component" value="Unassembled WGS sequence"/>
</dbReference>
<evidence type="ECO:0000313" key="3">
    <source>
        <dbReference type="EMBL" id="SMP51622.1"/>
    </source>
</evidence>
<dbReference type="RefSeq" id="WP_379511605.1">
    <property type="nucleotide sequence ID" value="NZ_JBHSVT010000001.1"/>
</dbReference>
<reference evidence="3 4" key="1">
    <citation type="submission" date="2017-05" db="EMBL/GenBank/DDBJ databases">
        <authorList>
            <person name="Varghese N."/>
            <person name="Submissions S."/>
        </authorList>
    </citation>
    <scope>NUCLEOTIDE SEQUENCE [LARGE SCALE GENOMIC DNA]</scope>
    <source>
        <strain evidence="3 4">SM16</strain>
    </source>
</reference>